<gene>
    <name evidence="12 14 15" type="ORF">SRAE_X000131400</name>
</gene>
<dbReference type="FunFam" id="3.30.50.10:FF:000030">
    <property type="entry name" value="Nuclear Hormone Receptor family"/>
    <property type="match status" value="1"/>
</dbReference>
<dbReference type="Proteomes" id="UP000035682">
    <property type="component" value="Unplaced"/>
</dbReference>
<keyword evidence="3" id="KW-0479">Metal-binding</keyword>
<evidence type="ECO:0000313" key="12">
    <source>
        <dbReference type="EMBL" id="CEF59567.1"/>
    </source>
</evidence>
<evidence type="ECO:0000313" key="15">
    <source>
        <dbReference type="WormBase" id="SRAE_X000131400"/>
    </source>
</evidence>
<dbReference type="RefSeq" id="XP_024498778.1">
    <property type="nucleotide sequence ID" value="XM_024647552.1"/>
</dbReference>
<sequence>MSNDYIYNDYGNNIKIKRTCAVCGDSPAKIHYGVLACFGCKGFFRRAVKDGRNKYVCRYNKNCNVDKYVRNSCKYCRFKKCLFVGMDPKSVRPNKDQVLFENKAKHINLLNGLNNKNYNSNSCLQCSCLSENTIQKEAINECEILIKMSLKNLHNNYSIQQFNDLSLKGLISYRLLTIKIKDDEVNNDKVEEVFNYSSYSILDTKNLSSDVLSLWKIIFTVDIVNNLVNLSSKTDYESSITMEDKIAIIQTCFPRILILLVLLNKKQNENELSKFLKYDTSLCDCLKNESIHPLMKHFPSCFTDEKIAFFIISITLMDPDIIGIRPLASKTISNLRLLLFKELNEYLMNTQNFEITKKTNILSLIFYIAPIIAYAKRLRKELELQMNAQFLNYYNIQYYDVFKDIIMEDKNNFLFFDTPTDDEPSNIGQSNDCDINYNHSSQKLNSTNNYINVNKKKEINISNTQIDTSINLQRPTFLDIPTTIFSTPYNMEKNENIIRRDNKNEEKKIYKFPLTLTKSIEEMLRIPNCNEFNQSLINPSNNIGWADISMSTPAFDRDIVSKFFPDYNVNKK</sequence>
<dbReference type="InterPro" id="IPR013088">
    <property type="entry name" value="Znf_NHR/GATA"/>
</dbReference>
<evidence type="ECO:0000256" key="8">
    <source>
        <dbReference type="ARBA" id="ARBA00023163"/>
    </source>
</evidence>
<evidence type="ECO:0000313" key="14">
    <source>
        <dbReference type="WBParaSite" id="SRAE_X000131400.1"/>
    </source>
</evidence>
<proteinExistence type="inferred from homology"/>
<dbReference type="AlphaFoldDB" id="A0A090KWC2"/>
<dbReference type="PANTHER" id="PTHR47519">
    <property type="entry name" value="NUCLEAR HORMONE RECEPTOR FAMILY MEMBER NHR-31-RELATED"/>
    <property type="match status" value="1"/>
</dbReference>
<keyword evidence="7" id="KW-0238">DNA-binding</keyword>
<dbReference type="GO" id="GO:0005634">
    <property type="term" value="C:nucleus"/>
    <property type="evidence" value="ECO:0007669"/>
    <property type="project" value="UniProtKB-SubCell"/>
</dbReference>
<protein>
    <submittedName>
        <fullName evidence="12">Protein ultraspiracle</fullName>
    </submittedName>
</protein>
<name>A0A090KWC2_STRRB</name>
<evidence type="ECO:0000256" key="9">
    <source>
        <dbReference type="ARBA" id="ARBA00023170"/>
    </source>
</evidence>
<dbReference type="OrthoDB" id="5850793at2759"/>
<keyword evidence="9" id="KW-0675">Receptor</keyword>
<evidence type="ECO:0000256" key="2">
    <source>
        <dbReference type="ARBA" id="ARBA00005993"/>
    </source>
</evidence>
<dbReference type="SUPFAM" id="SSF57716">
    <property type="entry name" value="Glucocorticoid receptor-like (DNA-binding domain)"/>
    <property type="match status" value="1"/>
</dbReference>
<dbReference type="WormBase" id="SRAE_X000131400">
    <property type="protein sequence ID" value="SRP07603"/>
    <property type="gene ID" value="WBGene00266881"/>
</dbReference>
<organism evidence="12">
    <name type="scientific">Strongyloides ratti</name>
    <name type="common">Parasitic roundworm</name>
    <dbReference type="NCBI Taxonomy" id="34506"/>
    <lineage>
        <taxon>Eukaryota</taxon>
        <taxon>Metazoa</taxon>
        <taxon>Ecdysozoa</taxon>
        <taxon>Nematoda</taxon>
        <taxon>Chromadorea</taxon>
        <taxon>Rhabditida</taxon>
        <taxon>Tylenchina</taxon>
        <taxon>Panagrolaimomorpha</taxon>
        <taxon>Strongyloidoidea</taxon>
        <taxon>Strongyloididae</taxon>
        <taxon>Strongyloides</taxon>
    </lineage>
</organism>
<keyword evidence="6" id="KW-0805">Transcription regulation</keyword>
<dbReference type="PANTHER" id="PTHR47519:SF2">
    <property type="entry name" value="NUCLEAR HORMONE RECEPTOR FAMILY MEMBER NHR-97"/>
    <property type="match status" value="1"/>
</dbReference>
<evidence type="ECO:0000256" key="7">
    <source>
        <dbReference type="ARBA" id="ARBA00023125"/>
    </source>
</evidence>
<dbReference type="PRINTS" id="PR00047">
    <property type="entry name" value="STROIDFINGER"/>
</dbReference>
<dbReference type="GeneID" id="36384375"/>
<keyword evidence="10" id="KW-0539">Nucleus</keyword>
<dbReference type="GO" id="GO:0003700">
    <property type="term" value="F:DNA-binding transcription factor activity"/>
    <property type="evidence" value="ECO:0007669"/>
    <property type="project" value="InterPro"/>
</dbReference>
<dbReference type="InterPro" id="IPR049636">
    <property type="entry name" value="HNF4-like_DBD"/>
</dbReference>
<dbReference type="WBParaSite" id="SRAE_X000131400.1">
    <property type="protein sequence ID" value="SRAE_X000131400.1"/>
    <property type="gene ID" value="WBGene00266881"/>
</dbReference>
<keyword evidence="13" id="KW-1185">Reference proteome</keyword>
<accession>A0A090KWC2</accession>
<comment type="similarity">
    <text evidence="2">Belongs to the nuclear hormone receptor family.</text>
</comment>
<evidence type="ECO:0000313" key="13">
    <source>
        <dbReference type="Proteomes" id="UP000035682"/>
    </source>
</evidence>
<dbReference type="InterPro" id="IPR001628">
    <property type="entry name" value="Znf_hrmn_rcpt"/>
</dbReference>
<dbReference type="CDD" id="cd06960">
    <property type="entry name" value="NR_DBD_HNF4A"/>
    <property type="match status" value="1"/>
</dbReference>
<evidence type="ECO:0000256" key="4">
    <source>
        <dbReference type="ARBA" id="ARBA00022771"/>
    </source>
</evidence>
<dbReference type="Gene3D" id="3.30.50.10">
    <property type="entry name" value="Erythroid Transcription Factor GATA-1, subunit A"/>
    <property type="match status" value="1"/>
</dbReference>
<evidence type="ECO:0000256" key="1">
    <source>
        <dbReference type="ARBA" id="ARBA00004123"/>
    </source>
</evidence>
<evidence type="ECO:0000256" key="10">
    <source>
        <dbReference type="ARBA" id="ARBA00023242"/>
    </source>
</evidence>
<reference evidence="12" key="1">
    <citation type="submission" date="2014-09" db="EMBL/GenBank/DDBJ databases">
        <authorList>
            <person name="Aslett A.Martin."/>
        </authorList>
    </citation>
    <scope>NUCLEOTIDE SEQUENCE</scope>
    <source>
        <strain evidence="12">ED321 Heterogonic</strain>
    </source>
</reference>
<dbReference type="GO" id="GO:0008270">
    <property type="term" value="F:zinc ion binding"/>
    <property type="evidence" value="ECO:0007669"/>
    <property type="project" value="UniProtKB-KW"/>
</dbReference>
<feature type="domain" description="Nuclear receptor" evidence="11">
    <location>
        <begin position="17"/>
        <end position="93"/>
    </location>
</feature>
<keyword evidence="5" id="KW-0862">Zinc</keyword>
<dbReference type="SMART" id="SM00399">
    <property type="entry name" value="ZnF_C4"/>
    <property type="match status" value="1"/>
</dbReference>
<evidence type="ECO:0000256" key="6">
    <source>
        <dbReference type="ARBA" id="ARBA00023015"/>
    </source>
</evidence>
<dbReference type="PROSITE" id="PS00031">
    <property type="entry name" value="NUCLEAR_REC_DBD_1"/>
    <property type="match status" value="1"/>
</dbReference>
<reference evidence="13" key="2">
    <citation type="submission" date="2014-09" db="EMBL/GenBank/DDBJ databases">
        <authorList>
            <person name="Martin A.A."/>
        </authorList>
    </citation>
    <scope>NUCLEOTIDE SEQUENCE</scope>
    <source>
        <strain evidence="13">ED321</strain>
    </source>
</reference>
<evidence type="ECO:0000256" key="3">
    <source>
        <dbReference type="ARBA" id="ARBA00022723"/>
    </source>
</evidence>
<dbReference type="Pfam" id="PF00105">
    <property type="entry name" value="zf-C4"/>
    <property type="match status" value="1"/>
</dbReference>
<dbReference type="InterPro" id="IPR052496">
    <property type="entry name" value="Orphan_Nuclear_Rcpt"/>
</dbReference>
<dbReference type="CTD" id="36384375"/>
<comment type="subcellular location">
    <subcellularLocation>
        <location evidence="1">Nucleus</location>
    </subcellularLocation>
</comment>
<dbReference type="EMBL" id="LN609396">
    <property type="protein sequence ID" value="CEF59567.1"/>
    <property type="molecule type" value="Genomic_DNA"/>
</dbReference>
<evidence type="ECO:0000259" key="11">
    <source>
        <dbReference type="PROSITE" id="PS51030"/>
    </source>
</evidence>
<dbReference type="GO" id="GO:0000978">
    <property type="term" value="F:RNA polymerase II cis-regulatory region sequence-specific DNA binding"/>
    <property type="evidence" value="ECO:0007669"/>
    <property type="project" value="InterPro"/>
</dbReference>
<evidence type="ECO:0000256" key="5">
    <source>
        <dbReference type="ARBA" id="ARBA00022833"/>
    </source>
</evidence>
<reference evidence="14" key="3">
    <citation type="submission" date="2020-12" db="UniProtKB">
        <authorList>
            <consortium name="WormBaseParasite"/>
        </authorList>
    </citation>
    <scope>IDENTIFICATION</scope>
</reference>
<keyword evidence="4" id="KW-0863">Zinc-finger</keyword>
<keyword evidence="8" id="KW-0804">Transcription</keyword>
<dbReference type="PROSITE" id="PS51030">
    <property type="entry name" value="NUCLEAR_REC_DBD_2"/>
    <property type="match status" value="1"/>
</dbReference>